<organism evidence="1 2">
    <name type="scientific">Actinoallomurus bryophytorum</name>
    <dbReference type="NCBI Taxonomy" id="1490222"/>
    <lineage>
        <taxon>Bacteria</taxon>
        <taxon>Bacillati</taxon>
        <taxon>Actinomycetota</taxon>
        <taxon>Actinomycetes</taxon>
        <taxon>Streptosporangiales</taxon>
        <taxon>Thermomonosporaceae</taxon>
        <taxon>Actinoallomurus</taxon>
    </lineage>
</organism>
<dbReference type="RefSeq" id="WP_141954519.1">
    <property type="nucleotide sequence ID" value="NZ_VFOZ01000001.1"/>
</dbReference>
<sequence length="127" mass="13502">MASNDQHHAADLDQAREVLGAAGAAGLERRPWQHPDRPASDADLVRFAAWAAREPGIDPKVPAAGLRLLASARVELEQLETGLLFAARGAGMTWPQIADALDLGSAQAAQQRLNRVLARVGHPTTES</sequence>
<proteinExistence type="predicted"/>
<evidence type="ECO:0000313" key="1">
    <source>
        <dbReference type="EMBL" id="TQL95917.1"/>
    </source>
</evidence>
<dbReference type="EMBL" id="VFOZ01000001">
    <property type="protein sequence ID" value="TQL95917.1"/>
    <property type="molecule type" value="Genomic_DNA"/>
</dbReference>
<dbReference type="AlphaFoldDB" id="A0A543CG62"/>
<protein>
    <recommendedName>
        <fullName evidence="3">DNA-binding protein</fullName>
    </recommendedName>
</protein>
<evidence type="ECO:0000313" key="2">
    <source>
        <dbReference type="Proteomes" id="UP000316096"/>
    </source>
</evidence>
<dbReference type="Proteomes" id="UP000316096">
    <property type="component" value="Unassembled WGS sequence"/>
</dbReference>
<accession>A0A543CG62</accession>
<name>A0A543CG62_9ACTN</name>
<keyword evidence="2" id="KW-1185">Reference proteome</keyword>
<gene>
    <name evidence="1" type="ORF">FB559_1429</name>
</gene>
<evidence type="ECO:0008006" key="3">
    <source>
        <dbReference type="Google" id="ProtNLM"/>
    </source>
</evidence>
<comment type="caution">
    <text evidence="1">The sequence shown here is derived from an EMBL/GenBank/DDBJ whole genome shotgun (WGS) entry which is preliminary data.</text>
</comment>
<reference evidence="1 2" key="1">
    <citation type="submission" date="2019-06" db="EMBL/GenBank/DDBJ databases">
        <title>Sequencing the genomes of 1000 actinobacteria strains.</title>
        <authorList>
            <person name="Klenk H.-P."/>
        </authorList>
    </citation>
    <scope>NUCLEOTIDE SEQUENCE [LARGE SCALE GENOMIC DNA]</scope>
    <source>
        <strain evidence="1 2">DSM 102200</strain>
    </source>
</reference>
<dbReference type="OrthoDB" id="4484078at2"/>